<proteinExistence type="predicted"/>
<comment type="caution">
    <text evidence="1">The sequence shown here is derived from an EMBL/GenBank/DDBJ whole genome shotgun (WGS) entry which is preliminary data.</text>
</comment>
<gene>
    <name evidence="1" type="ORF">HMPREF0557_00773</name>
</gene>
<dbReference type="AlphaFoldDB" id="A0AB72ZBX5"/>
<sequence>MKMSRKELRKKQWEVITMIEKSKTLADRKNLIKKLETLEARGDKEKGLATPTQLLSIFTVTEYRRLSKKLTDTEIAEDMGISRSALIEFKRKNGLSIRQKVAT</sequence>
<dbReference type="EMBL" id="AGCN01000014">
    <property type="protein sequence ID" value="EHN62218.1"/>
    <property type="molecule type" value="Genomic_DNA"/>
</dbReference>
<accession>A0AB72ZBX5</accession>
<evidence type="ECO:0000313" key="1">
    <source>
        <dbReference type="EMBL" id="EHN62218.1"/>
    </source>
</evidence>
<evidence type="ECO:0008006" key="3">
    <source>
        <dbReference type="Google" id="ProtNLM"/>
    </source>
</evidence>
<evidence type="ECO:0000313" key="2">
    <source>
        <dbReference type="Proteomes" id="UP000003597"/>
    </source>
</evidence>
<name>A0AB72ZBX5_LISIO</name>
<organism evidence="1 2">
    <name type="scientific">Listeria innocua ATCC 33091</name>
    <dbReference type="NCBI Taxonomy" id="1002366"/>
    <lineage>
        <taxon>Bacteria</taxon>
        <taxon>Bacillati</taxon>
        <taxon>Bacillota</taxon>
        <taxon>Bacilli</taxon>
        <taxon>Bacillales</taxon>
        <taxon>Listeriaceae</taxon>
        <taxon>Listeria</taxon>
    </lineage>
</organism>
<dbReference type="Proteomes" id="UP000003597">
    <property type="component" value="Unassembled WGS sequence"/>
</dbReference>
<keyword evidence="2" id="KW-1185">Reference proteome</keyword>
<protein>
    <recommendedName>
        <fullName evidence="3">Response regulator</fullName>
    </recommendedName>
</protein>
<reference evidence="1 2" key="1">
    <citation type="submission" date="2011-08" db="EMBL/GenBank/DDBJ databases">
        <authorList>
            <person name="Weinstock G."/>
            <person name="Sodergren E."/>
            <person name="Clifton S."/>
            <person name="Fulton L."/>
            <person name="Fulton B."/>
            <person name="Courtney L."/>
            <person name="Fronick C."/>
            <person name="Harrison M."/>
            <person name="Strong C."/>
            <person name="Farmer C."/>
            <person name="Delahaunty K."/>
            <person name="Markovic C."/>
            <person name="Hall O."/>
            <person name="Minx P."/>
            <person name="Tomlinson C."/>
            <person name="Mitreva M."/>
            <person name="Hou S."/>
            <person name="Chen J."/>
            <person name="Wollam A."/>
            <person name="Pepin K.H."/>
            <person name="Johnson M."/>
            <person name="Bhonagiri V."/>
            <person name="Zhang X."/>
            <person name="Suruliraj S."/>
            <person name="Warren W."/>
            <person name="Chinwalla A."/>
            <person name="Mardis E.R."/>
            <person name="Wilson R.K."/>
        </authorList>
    </citation>
    <scope>NUCLEOTIDE SEQUENCE [LARGE SCALE GENOMIC DNA]</scope>
    <source>
        <strain evidence="1 2">ATCC 33091</strain>
    </source>
</reference>